<evidence type="ECO:0000313" key="1">
    <source>
        <dbReference type="EMBL" id="MBD0831503.1"/>
    </source>
</evidence>
<evidence type="ECO:0000313" key="2">
    <source>
        <dbReference type="Proteomes" id="UP000600588"/>
    </source>
</evidence>
<sequence length="68" mass="8195">MSEHDKYDVIFNEGTFIDYKIEAVIRYALYAVDMFFVEIEYNRMDNKVVGLRSFKTGELLDKYSKRRL</sequence>
<protein>
    <submittedName>
        <fullName evidence="1">Uncharacterized protein</fullName>
    </submittedName>
</protein>
<name>A0A8J6PZ19_9FLAO</name>
<dbReference type="EMBL" id="JACVXB010000002">
    <property type="protein sequence ID" value="MBD0831503.1"/>
    <property type="molecule type" value="Genomic_DNA"/>
</dbReference>
<reference evidence="1 2" key="1">
    <citation type="submission" date="2020-09" db="EMBL/GenBank/DDBJ databases">
        <title>TT11 complete genome.</title>
        <authorList>
            <person name="Wu Z."/>
        </authorList>
    </citation>
    <scope>NUCLEOTIDE SEQUENCE [LARGE SCALE GENOMIC DNA]</scope>
    <source>
        <strain evidence="1 2">TT11</strain>
    </source>
</reference>
<proteinExistence type="predicted"/>
<dbReference type="AlphaFoldDB" id="A0A8J6PZ19"/>
<accession>A0A8J6PZ19</accession>
<gene>
    <name evidence="1" type="ORF">ICJ83_05090</name>
</gene>
<organism evidence="1 2">
    <name type="scientific">Aestuariibaculum sediminum</name>
    <dbReference type="NCBI Taxonomy" id="2770637"/>
    <lineage>
        <taxon>Bacteria</taxon>
        <taxon>Pseudomonadati</taxon>
        <taxon>Bacteroidota</taxon>
        <taxon>Flavobacteriia</taxon>
        <taxon>Flavobacteriales</taxon>
        <taxon>Flavobacteriaceae</taxon>
    </lineage>
</organism>
<keyword evidence="2" id="KW-1185">Reference proteome</keyword>
<comment type="caution">
    <text evidence="1">The sequence shown here is derived from an EMBL/GenBank/DDBJ whole genome shotgun (WGS) entry which is preliminary data.</text>
</comment>
<dbReference type="Proteomes" id="UP000600588">
    <property type="component" value="Unassembled WGS sequence"/>
</dbReference>
<dbReference type="RefSeq" id="WP_188229301.1">
    <property type="nucleotide sequence ID" value="NZ_JACVXB010000002.1"/>
</dbReference>